<comment type="caution">
    <text evidence="2">The sequence shown here is derived from an EMBL/GenBank/DDBJ whole genome shotgun (WGS) entry which is preliminary data.</text>
</comment>
<organism evidence="2 3">
    <name type="scientific">Papiliotrema laurentii</name>
    <name type="common">Cryptococcus laurentii</name>
    <dbReference type="NCBI Taxonomy" id="5418"/>
    <lineage>
        <taxon>Eukaryota</taxon>
        <taxon>Fungi</taxon>
        <taxon>Dikarya</taxon>
        <taxon>Basidiomycota</taxon>
        <taxon>Agaricomycotina</taxon>
        <taxon>Tremellomycetes</taxon>
        <taxon>Tremellales</taxon>
        <taxon>Rhynchogastremaceae</taxon>
        <taxon>Papiliotrema</taxon>
    </lineage>
</organism>
<accession>A0AAD9FUT7</accession>
<evidence type="ECO:0000256" key="1">
    <source>
        <dbReference type="SAM" id="MobiDB-lite"/>
    </source>
</evidence>
<feature type="region of interest" description="Disordered" evidence="1">
    <location>
        <begin position="1"/>
        <end position="171"/>
    </location>
</feature>
<evidence type="ECO:0000313" key="2">
    <source>
        <dbReference type="EMBL" id="KAK1926553.1"/>
    </source>
</evidence>
<evidence type="ECO:0000313" key="3">
    <source>
        <dbReference type="Proteomes" id="UP001182556"/>
    </source>
</evidence>
<protein>
    <submittedName>
        <fullName evidence="2">Uncharacterized protein</fullName>
    </submittedName>
</protein>
<feature type="compositionally biased region" description="Basic residues" evidence="1">
    <location>
        <begin position="127"/>
        <end position="137"/>
    </location>
</feature>
<name>A0AAD9FUT7_PAPLA</name>
<sequence length="319" mass="33712">MPPVQTRLPTTSSSPSSPFAHPRSSMSPVSSPASSMRPPPAPYMVALSGWPEPVYISNRSRPSTPRPMFPGEVSDGIPNLPLSPPTHKPIHQSPIQTHAYSKADKEGVGGLTQGEMKSPPLPSSSRHPSHVHSHPHQLAKDNHPFPTSSTRTPTHSPPPPSAPYPYAGMTLNRHSTFRDPRLAPGVAVVHNKPLTVAPNWTHSSSPPPPASPYSPLGNVTNVGMKVPAGERGTGILVMRAVPDVYPPPAPPGMAGMAASMASMTKGTGPTPNGRHVGVATEVYPRDPDSAFLWGGAAGVPREPSVGTDEDMDADNQREW</sequence>
<feature type="compositionally biased region" description="Low complexity" evidence="1">
    <location>
        <begin position="144"/>
        <end position="154"/>
    </location>
</feature>
<feature type="compositionally biased region" description="Low complexity" evidence="1">
    <location>
        <begin position="9"/>
        <end position="36"/>
    </location>
</feature>
<reference evidence="2" key="1">
    <citation type="submission" date="2023-02" db="EMBL/GenBank/DDBJ databases">
        <title>Identification and recombinant expression of a fungal hydrolase from Papiliotrema laurentii that hydrolyzes apple cutin and clears colloidal polyester polyurethane.</title>
        <authorList>
            <consortium name="DOE Joint Genome Institute"/>
            <person name="Roman V.A."/>
            <person name="Bojanowski C."/>
            <person name="Crable B.R."/>
            <person name="Wagner D.N."/>
            <person name="Hung C.S."/>
            <person name="Nadeau L.J."/>
            <person name="Schratz L."/>
            <person name="Haridas S."/>
            <person name="Pangilinan J."/>
            <person name="Lipzen A."/>
            <person name="Na H."/>
            <person name="Yan M."/>
            <person name="Ng V."/>
            <person name="Grigoriev I.V."/>
            <person name="Spatafora J.W."/>
            <person name="Barlow D."/>
            <person name="Biffinger J."/>
            <person name="Kelley-Loughnane N."/>
            <person name="Varaljay V.A."/>
            <person name="Crookes-Goodson W.J."/>
        </authorList>
    </citation>
    <scope>NUCLEOTIDE SEQUENCE</scope>
    <source>
        <strain evidence="2">5307AH</strain>
    </source>
</reference>
<feature type="region of interest" description="Disordered" evidence="1">
    <location>
        <begin position="196"/>
        <end position="216"/>
    </location>
</feature>
<feature type="region of interest" description="Disordered" evidence="1">
    <location>
        <begin position="293"/>
        <end position="319"/>
    </location>
</feature>
<dbReference type="AlphaFoldDB" id="A0AAD9FUT7"/>
<keyword evidence="3" id="KW-1185">Reference proteome</keyword>
<dbReference type="EMBL" id="JAODAN010000002">
    <property type="protein sequence ID" value="KAK1926553.1"/>
    <property type="molecule type" value="Genomic_DNA"/>
</dbReference>
<dbReference type="Proteomes" id="UP001182556">
    <property type="component" value="Unassembled WGS sequence"/>
</dbReference>
<proteinExistence type="predicted"/>
<gene>
    <name evidence="2" type="ORF">DB88DRAFT_482279</name>
</gene>